<organism evidence="1 2">
    <name type="scientific">Rotaria magnacalcarata</name>
    <dbReference type="NCBI Taxonomy" id="392030"/>
    <lineage>
        <taxon>Eukaryota</taxon>
        <taxon>Metazoa</taxon>
        <taxon>Spiralia</taxon>
        <taxon>Gnathifera</taxon>
        <taxon>Rotifera</taxon>
        <taxon>Eurotatoria</taxon>
        <taxon>Bdelloidea</taxon>
        <taxon>Philodinida</taxon>
        <taxon>Philodinidae</taxon>
        <taxon>Rotaria</taxon>
    </lineage>
</organism>
<dbReference type="Proteomes" id="UP000663856">
    <property type="component" value="Unassembled WGS sequence"/>
</dbReference>
<name>A0A816T6S7_9BILA</name>
<accession>A0A816T6S7</accession>
<reference evidence="1" key="1">
    <citation type="submission" date="2021-02" db="EMBL/GenBank/DDBJ databases">
        <authorList>
            <person name="Nowell W R."/>
        </authorList>
    </citation>
    <scope>NUCLEOTIDE SEQUENCE</scope>
</reference>
<dbReference type="EMBL" id="CAJNRF010007924">
    <property type="protein sequence ID" value="CAF2095701.1"/>
    <property type="molecule type" value="Genomic_DNA"/>
</dbReference>
<proteinExistence type="predicted"/>
<evidence type="ECO:0000313" key="2">
    <source>
        <dbReference type="Proteomes" id="UP000663856"/>
    </source>
</evidence>
<sequence>EIIIKDVNDIIHEELILTAPVLKSNENKYAEAALNAYEKKKKRVCLIYSGYLILNSDHFYEYKLNPSKVLCIACNEHFSTHYGGKNDIDRHIKLKRHIDNMKSFSINRQLITSTMKPNKESERVAAAKGIIDLIVDIDESVTNAFENLEAIIKKSGLSLEGLTSIGADNTNVNMDNTHTLFHNQIKNQFKGIALTAFSRAATRVQELKSYYEFDEKDSQVRRLTWNYKKESITAIDLYRIIPSIQYKLKKRLDTSCFGIQCRNLLNRMLSDTSAELQASFKRFSLTFLEHIDKYFSQNVAFLKAIGHFG</sequence>
<gene>
    <name evidence="1" type="ORF">WKI299_LOCUS19093</name>
</gene>
<comment type="caution">
    <text evidence="1">The sequence shown here is derived from an EMBL/GenBank/DDBJ whole genome shotgun (WGS) entry which is preliminary data.</text>
</comment>
<dbReference type="AlphaFoldDB" id="A0A816T6S7"/>
<evidence type="ECO:0000313" key="1">
    <source>
        <dbReference type="EMBL" id="CAF2095701.1"/>
    </source>
</evidence>
<protein>
    <submittedName>
        <fullName evidence="1">Uncharacterized protein</fullName>
    </submittedName>
</protein>
<feature type="non-terminal residue" evidence="1">
    <location>
        <position position="1"/>
    </location>
</feature>